<dbReference type="SUPFAM" id="SSF52980">
    <property type="entry name" value="Restriction endonuclease-like"/>
    <property type="match status" value="1"/>
</dbReference>
<keyword evidence="2" id="KW-0378">Hydrolase</keyword>
<proteinExistence type="predicted"/>
<dbReference type="RefSeq" id="WP_190949831.1">
    <property type="nucleotide sequence ID" value="NZ_JACJTC010000009.1"/>
</dbReference>
<dbReference type="PANTHER" id="PTHR35400:SF1">
    <property type="entry name" value="SLR1083 PROTEIN"/>
    <property type="match status" value="1"/>
</dbReference>
<sequence length="188" mass="21510">MTITTYKWTIERYHQAIEAGIFDDQSIELLRGDLIVMPPEREPHAYYNTEAADYLRMLLGEHVKIRDAKPITLPNNSEPAPDVAIVKPLGEIYLEHHPYPEDIFWIIEFSKATLSKDLGEKKEIYAEAGIIEYWVVNLKTPQLQVFCDLKNGQYTTELILTTGTISPLAFPDISVQVERLIGAAKRHK</sequence>
<name>A0ABR8HAI0_NOSPU</name>
<evidence type="ECO:0000313" key="2">
    <source>
        <dbReference type="EMBL" id="MBD2612275.1"/>
    </source>
</evidence>
<dbReference type="PANTHER" id="PTHR35400">
    <property type="entry name" value="SLR1083 PROTEIN"/>
    <property type="match status" value="1"/>
</dbReference>
<keyword evidence="2" id="KW-0540">Nuclease</keyword>
<dbReference type="Proteomes" id="UP000606396">
    <property type="component" value="Unassembled WGS sequence"/>
</dbReference>
<comment type="caution">
    <text evidence="2">The sequence shown here is derived from an EMBL/GenBank/DDBJ whole genome shotgun (WGS) entry which is preliminary data.</text>
</comment>
<organism evidence="2 3">
    <name type="scientific">Nostoc punctiforme FACHB-252</name>
    <dbReference type="NCBI Taxonomy" id="1357509"/>
    <lineage>
        <taxon>Bacteria</taxon>
        <taxon>Bacillati</taxon>
        <taxon>Cyanobacteriota</taxon>
        <taxon>Cyanophyceae</taxon>
        <taxon>Nostocales</taxon>
        <taxon>Nostocaceae</taxon>
        <taxon>Nostoc</taxon>
    </lineage>
</organism>
<reference evidence="2 3" key="1">
    <citation type="journal article" date="2020" name="ISME J.">
        <title>Comparative genomics reveals insights into cyanobacterial evolution and habitat adaptation.</title>
        <authorList>
            <person name="Chen M.Y."/>
            <person name="Teng W.K."/>
            <person name="Zhao L."/>
            <person name="Hu C.X."/>
            <person name="Zhou Y.K."/>
            <person name="Han B.P."/>
            <person name="Song L.R."/>
            <person name="Shu W.S."/>
        </authorList>
    </citation>
    <scope>NUCLEOTIDE SEQUENCE [LARGE SCALE GENOMIC DNA]</scope>
    <source>
        <strain evidence="2 3">FACHB-252</strain>
    </source>
</reference>
<dbReference type="EMBL" id="JACJTC010000009">
    <property type="protein sequence ID" value="MBD2612275.1"/>
    <property type="molecule type" value="Genomic_DNA"/>
</dbReference>
<accession>A0ABR8HAI0</accession>
<gene>
    <name evidence="2" type="ORF">H6G94_13465</name>
</gene>
<dbReference type="Pfam" id="PF05685">
    <property type="entry name" value="Uma2"/>
    <property type="match status" value="1"/>
</dbReference>
<dbReference type="InterPro" id="IPR012296">
    <property type="entry name" value="Nuclease_put_TT1808"/>
</dbReference>
<dbReference type="CDD" id="cd06260">
    <property type="entry name" value="DUF820-like"/>
    <property type="match status" value="1"/>
</dbReference>
<dbReference type="Gene3D" id="3.90.1570.10">
    <property type="entry name" value="tt1808, chain A"/>
    <property type="match status" value="1"/>
</dbReference>
<dbReference type="GO" id="GO:0004519">
    <property type="term" value="F:endonuclease activity"/>
    <property type="evidence" value="ECO:0007669"/>
    <property type="project" value="UniProtKB-KW"/>
</dbReference>
<dbReference type="InterPro" id="IPR011335">
    <property type="entry name" value="Restrct_endonuc-II-like"/>
</dbReference>
<keyword evidence="2" id="KW-0255">Endonuclease</keyword>
<evidence type="ECO:0000313" key="3">
    <source>
        <dbReference type="Proteomes" id="UP000606396"/>
    </source>
</evidence>
<dbReference type="InterPro" id="IPR008538">
    <property type="entry name" value="Uma2"/>
</dbReference>
<protein>
    <submittedName>
        <fullName evidence="2">Uma2 family endonuclease</fullName>
    </submittedName>
</protein>
<evidence type="ECO:0000259" key="1">
    <source>
        <dbReference type="Pfam" id="PF05685"/>
    </source>
</evidence>
<keyword evidence="3" id="KW-1185">Reference proteome</keyword>
<feature type="domain" description="Putative restriction endonuclease" evidence="1">
    <location>
        <begin position="11"/>
        <end position="177"/>
    </location>
</feature>